<dbReference type="GO" id="GO:0005576">
    <property type="term" value="C:extracellular region"/>
    <property type="evidence" value="ECO:0007669"/>
    <property type="project" value="UniProtKB-SubCell"/>
</dbReference>
<dbReference type="GeneID" id="119634593"/>
<evidence type="ECO:0000256" key="2">
    <source>
        <dbReference type="ARBA" id="ARBA00009127"/>
    </source>
</evidence>
<evidence type="ECO:0000256" key="1">
    <source>
        <dbReference type="ARBA" id="ARBA00004613"/>
    </source>
</evidence>
<dbReference type="FunFam" id="2.120.10.30:FF:000045">
    <property type="entry name" value="Blast:Protein yellow"/>
    <property type="match status" value="2"/>
</dbReference>
<keyword evidence="3" id="KW-0964">Secreted</keyword>
<dbReference type="KEGG" id="gfs:119634593"/>
<evidence type="ECO:0000256" key="3">
    <source>
        <dbReference type="ARBA" id="ARBA00022525"/>
    </source>
</evidence>
<dbReference type="Gene3D" id="2.120.10.30">
    <property type="entry name" value="TolB, C-terminal domain"/>
    <property type="match status" value="3"/>
</dbReference>
<evidence type="ECO:0000313" key="6">
    <source>
        <dbReference type="RefSeq" id="XP_037884769.1"/>
    </source>
</evidence>
<keyword evidence="4" id="KW-0732">Signal</keyword>
<dbReference type="InterPro" id="IPR011042">
    <property type="entry name" value="6-blade_b-propeller_TolB-like"/>
</dbReference>
<proteinExistence type="inferred from homology"/>
<accession>A0A8U0WJ00</accession>
<sequence>MLKFFVWHKMSALHTFVTIKHGNTCRGALPNSFVSGLIALLSLLNLSTATFQQSQYSNGFQIAKQWKTFTYNFLPQAPVHDANFYNPSNILGTGLAVTRDRIFLSTPKLFSGVPSTVSWMSRKDFGDSPVLQAYPDWSFSTTGRTDFNCSDMVLVSSYRLRIDSCNRLWILDAGISRSLEDYEKTCPPKILVVDLNTDQVVRRVDFPSGILRGETLFTNLVIDETTSKSGTCDDVYAYISDTVEPGIIVYDSEHDTTWRLAHPAMYPDPDFSQAEILGDRFVLMDGIVGMTYDDKKAVLYFQPFATDRVFAITREVLRAGPIPINKVLPVKLLGKKSSQGIGLALSPLDRSLIFSPVTETAVASWNPSTNEQHILAQDQQAIQFVGDMFVSVDDPGYVYVLSSKFHRFFLKTLNTAEVNNRILRIPLPGSEKLDSVLPAYPIKSLDTPDLNFYYQISNDFPHKSSGRIASISPVQNYFTRPISVSKHPYRFESSGIVNYNVKNPFNNLNQGESFPPSKEQRSKTSYSWLDDLGAPPSIPTTSSVPIVSLGHSNGYYYHRPVMVMKLLFIIETLIVCYVSASSARYKNIPHYQQQFPEVLYQWNQLDYVFPNENALQTALGDQTFIPGSGVPVDVQPYYNQAGDLKVFVTTPRFGMGVPYTLASIRDNSSIEAYPSYEWHNRGDDKWDCDKISSAFRTAITECEQLWVLDSGMAADEFKCPPQLLLFDLRNDELVHRFRFNNSLFTASASLFVTNVVQVHDPPPAGNCQDATLYVADTDHHGLVVYDYGKDAAWRVENKFMYPDPDFGTHTVAGQPFNLMDGIIGLSFDEQYLYFHPMASITEYAVPLQIINNSTLFAGNKEAAGDEFKPIAKRSSPCVPSAIDSKGIWYCVTFNPIELLAWDIKKNLIEKLAIRREHLEFVGGLKVIKNKEDNDELWMLSNRFQKKKIIRFDFMVLLVAKMLLYIVIAFRVLLVCGTTLTSTFSQQVDVLENEPALERIFHRPPYKNLVPVYEACNVEFAFPSEEERLSALATGKYNPDVPVPIDVDVYFPNEFAEPYVFVTMPRFGSGVPYSLALLTNVIRPNGTEFVAFPNYYWHNSHGQDCNGITSVYRIQIDSCNRMWVLDSGEINFVQHCAPQIVVLDLPTGKLVHRYRLPEDVFRISTSRFVTPFVDIADNPPFGQCKQAFVYMADALGYGLVVYDVQRDKSWRIENKYTIPDLDFGTINLAGESFELTDGVFGLTATPHGLGLRRMLFFHSLSNDAQIAVPLDVVNNDTLWHDGVASSIQEFILVGKRGVQCAASAMTSHGFLLCGFINPIAIVGWNIRTPYAPPNRIVWAENPQTLQFVAGLKVRRNPAGKEEVWMLSNRLQKVFGGTINYHEINYRIQRCGVDELLLGGECKP</sequence>
<dbReference type="SUPFAM" id="SSF63829">
    <property type="entry name" value="Calcium-dependent phosphotriesterase"/>
    <property type="match status" value="1"/>
</dbReference>
<comment type="similarity">
    <text evidence="2">Belongs to the major royal jelly protein family.</text>
</comment>
<dbReference type="RefSeq" id="XP_037884769.1">
    <property type="nucleotide sequence ID" value="XM_038028841.1"/>
</dbReference>
<name>A0A8U0WJ00_9MUSC</name>
<evidence type="ECO:0000256" key="4">
    <source>
        <dbReference type="ARBA" id="ARBA00022729"/>
    </source>
</evidence>
<evidence type="ECO:0000313" key="5">
    <source>
        <dbReference type="Proteomes" id="UP000092443"/>
    </source>
</evidence>
<dbReference type="PANTHER" id="PTHR10009:SF19">
    <property type="entry name" value="RE55542P"/>
    <property type="match status" value="1"/>
</dbReference>
<comment type="subcellular location">
    <subcellularLocation>
        <location evidence="1">Secreted</location>
    </subcellularLocation>
</comment>
<dbReference type="Proteomes" id="UP000092443">
    <property type="component" value="Unplaced"/>
</dbReference>
<keyword evidence="5" id="KW-1185">Reference proteome</keyword>
<dbReference type="PANTHER" id="PTHR10009">
    <property type="entry name" value="PROTEIN YELLOW-RELATED"/>
    <property type="match status" value="1"/>
</dbReference>
<dbReference type="Pfam" id="PF03022">
    <property type="entry name" value="MRJP"/>
    <property type="match status" value="3"/>
</dbReference>
<gene>
    <name evidence="6" type="primary">LOC119634593</name>
</gene>
<protein>
    <submittedName>
        <fullName evidence="6">Uncharacterized protein LOC119634593</fullName>
    </submittedName>
</protein>
<dbReference type="InterPro" id="IPR017996">
    <property type="entry name" value="MRJP/yellow-related"/>
</dbReference>
<reference evidence="6" key="1">
    <citation type="submission" date="2025-08" db="UniProtKB">
        <authorList>
            <consortium name="RefSeq"/>
        </authorList>
    </citation>
    <scope>IDENTIFICATION</scope>
    <source>
        <tissue evidence="6">Whole body pupa</tissue>
    </source>
</reference>
<organism evidence="5 6">
    <name type="scientific">Glossina fuscipes</name>
    <dbReference type="NCBI Taxonomy" id="7396"/>
    <lineage>
        <taxon>Eukaryota</taxon>
        <taxon>Metazoa</taxon>
        <taxon>Ecdysozoa</taxon>
        <taxon>Arthropoda</taxon>
        <taxon>Hexapoda</taxon>
        <taxon>Insecta</taxon>
        <taxon>Pterygota</taxon>
        <taxon>Neoptera</taxon>
        <taxon>Endopterygota</taxon>
        <taxon>Diptera</taxon>
        <taxon>Brachycera</taxon>
        <taxon>Muscomorpha</taxon>
        <taxon>Hippoboscoidea</taxon>
        <taxon>Glossinidae</taxon>
        <taxon>Glossina</taxon>
    </lineage>
</organism>